<name>A0A518BCJ8_9BACT</name>
<dbReference type="SUPFAM" id="SSF53448">
    <property type="entry name" value="Nucleotide-diphospho-sugar transferases"/>
    <property type="match status" value="1"/>
</dbReference>
<keyword evidence="1" id="KW-0328">Glycosyltransferase</keyword>
<dbReference type="EC" id="2.4.1.266" evidence="1"/>
<dbReference type="InterPro" id="IPR029044">
    <property type="entry name" value="Nucleotide-diphossugar_trans"/>
</dbReference>
<dbReference type="OrthoDB" id="9477at2"/>
<organism evidence="1 2">
    <name type="scientific">Kolteria novifilia</name>
    <dbReference type="NCBI Taxonomy" id="2527975"/>
    <lineage>
        <taxon>Bacteria</taxon>
        <taxon>Pseudomonadati</taxon>
        <taxon>Planctomycetota</taxon>
        <taxon>Planctomycetia</taxon>
        <taxon>Kolteriales</taxon>
        <taxon>Kolteriaceae</taxon>
        <taxon>Kolteria</taxon>
    </lineage>
</organism>
<sequence>MADFLQNGLITTLHDFAGAGREAHEELLREATVNSPIGLLLPVTASDMRAAPFERICEELTGADYVQQISVVLGQAPDVADYKEAAAKIARLGDRARILWTDGERVQRLYQHLDDAGLDLGSPGKGKSVWTAFGYFLSYSELQAYVLHDCDIANYDRDMLARLCLPLVHPSFDFEFCKAYYARYGDRLFGRVVRLLVTPILRAMMNIIGHHQFLLYLDSYRYPLSGEFAVTPMLARYNRIPSDWGLEVGTLSEVYRNTSLKRVCQVDLCPRYDHKHQILSEGDPSKGLTRMGTDILISLIRTLGSMGVVFQPSTFVSLRSSYLRAAQDAIRQYQADAVMNGLNYDRHSEETAVETFAQQVMIAGESFMRDPAGSKAIPNWTRILSFDPDFPQKLRTATEEDANEFA</sequence>
<dbReference type="AlphaFoldDB" id="A0A518BCJ8"/>
<reference evidence="1 2" key="1">
    <citation type="submission" date="2019-02" db="EMBL/GenBank/DDBJ databases">
        <title>Deep-cultivation of Planctomycetes and their phenomic and genomic characterization uncovers novel biology.</title>
        <authorList>
            <person name="Wiegand S."/>
            <person name="Jogler M."/>
            <person name="Boedeker C."/>
            <person name="Pinto D."/>
            <person name="Vollmers J."/>
            <person name="Rivas-Marin E."/>
            <person name="Kohn T."/>
            <person name="Peeters S.H."/>
            <person name="Heuer A."/>
            <person name="Rast P."/>
            <person name="Oberbeckmann S."/>
            <person name="Bunk B."/>
            <person name="Jeske O."/>
            <person name="Meyerdierks A."/>
            <person name="Storesund J.E."/>
            <person name="Kallscheuer N."/>
            <person name="Luecker S."/>
            <person name="Lage O.M."/>
            <person name="Pohl T."/>
            <person name="Merkel B.J."/>
            <person name="Hornburger P."/>
            <person name="Mueller R.-W."/>
            <person name="Bruemmer F."/>
            <person name="Labrenz M."/>
            <person name="Spormann A.M."/>
            <person name="Op den Camp H."/>
            <person name="Overmann J."/>
            <person name="Amann R."/>
            <person name="Jetten M.S.M."/>
            <person name="Mascher T."/>
            <person name="Medema M.H."/>
            <person name="Devos D.P."/>
            <person name="Kaster A.-K."/>
            <person name="Ovreas L."/>
            <person name="Rohde M."/>
            <person name="Galperin M.Y."/>
            <person name="Jogler C."/>
        </authorList>
    </citation>
    <scope>NUCLEOTIDE SEQUENCE [LARGE SCALE GENOMIC DNA]</scope>
    <source>
        <strain evidence="1 2">Pan216</strain>
    </source>
</reference>
<dbReference type="EMBL" id="CP036279">
    <property type="protein sequence ID" value="QDU64687.1"/>
    <property type="molecule type" value="Genomic_DNA"/>
</dbReference>
<keyword evidence="1" id="KW-0808">Transferase</keyword>
<dbReference type="GO" id="GO:0016757">
    <property type="term" value="F:glycosyltransferase activity"/>
    <property type="evidence" value="ECO:0007669"/>
    <property type="project" value="UniProtKB-KW"/>
</dbReference>
<proteinExistence type="predicted"/>
<dbReference type="Proteomes" id="UP000317093">
    <property type="component" value="Chromosome"/>
</dbReference>
<evidence type="ECO:0000313" key="1">
    <source>
        <dbReference type="EMBL" id="QDU64687.1"/>
    </source>
</evidence>
<gene>
    <name evidence="1" type="primary">gpgS</name>
    <name evidence="1" type="ORF">Pan216_55780</name>
</gene>
<dbReference type="KEGG" id="knv:Pan216_55780"/>
<accession>A0A518BCJ8</accession>
<evidence type="ECO:0000313" key="2">
    <source>
        <dbReference type="Proteomes" id="UP000317093"/>
    </source>
</evidence>
<keyword evidence="2" id="KW-1185">Reference proteome</keyword>
<protein>
    <submittedName>
        <fullName evidence="1">Glucosyl-3-phosphoglycerate synthase</fullName>
        <ecNumber evidence="1">2.4.1.266</ecNumber>
    </submittedName>
</protein>
<dbReference type="Gene3D" id="3.90.550.10">
    <property type="entry name" value="Spore Coat Polysaccharide Biosynthesis Protein SpsA, Chain A"/>
    <property type="match status" value="1"/>
</dbReference>
<dbReference type="RefSeq" id="WP_145263055.1">
    <property type="nucleotide sequence ID" value="NZ_CP036279.1"/>
</dbReference>